<dbReference type="GO" id="GO:0005886">
    <property type="term" value="C:plasma membrane"/>
    <property type="evidence" value="ECO:0007669"/>
    <property type="project" value="UniProtKB-SubCell"/>
</dbReference>
<dbReference type="PROSITE" id="PS50011">
    <property type="entry name" value="PROTEIN_KINASE_DOM"/>
    <property type="match status" value="1"/>
</dbReference>
<keyword evidence="5" id="KW-1003">Cell membrane</keyword>
<evidence type="ECO:0000313" key="17">
    <source>
        <dbReference type="Proteomes" id="UP000050741"/>
    </source>
</evidence>
<evidence type="ECO:0000256" key="11">
    <source>
        <dbReference type="ARBA" id="ARBA00023180"/>
    </source>
</evidence>
<dbReference type="InterPro" id="IPR001245">
    <property type="entry name" value="Ser-Thr/Tyr_kinase_cat_dom"/>
</dbReference>
<organism evidence="17 18">
    <name type="scientific">Globodera pallida</name>
    <name type="common">Potato cyst nematode worm</name>
    <name type="synonym">Heterodera pallida</name>
    <dbReference type="NCBI Taxonomy" id="36090"/>
    <lineage>
        <taxon>Eukaryota</taxon>
        <taxon>Metazoa</taxon>
        <taxon>Ecdysozoa</taxon>
        <taxon>Nematoda</taxon>
        <taxon>Chromadorea</taxon>
        <taxon>Rhabditida</taxon>
        <taxon>Tylenchina</taxon>
        <taxon>Tylenchomorpha</taxon>
        <taxon>Tylenchoidea</taxon>
        <taxon>Heteroderidae</taxon>
        <taxon>Heteroderinae</taxon>
        <taxon>Globodera</taxon>
    </lineage>
</organism>
<dbReference type="Pfam" id="PF00211">
    <property type="entry name" value="Guanylate_cyc"/>
    <property type="match status" value="1"/>
</dbReference>
<dbReference type="Proteomes" id="UP000050741">
    <property type="component" value="Unassembled WGS sequence"/>
</dbReference>
<dbReference type="AlphaFoldDB" id="A0A183BV08"/>
<dbReference type="SMART" id="SM00044">
    <property type="entry name" value="CYCc"/>
    <property type="match status" value="1"/>
</dbReference>
<comment type="subcellular location">
    <subcellularLocation>
        <location evidence="2">Cell membrane</location>
    </subcellularLocation>
    <subcellularLocation>
        <location evidence="3">Membrane</location>
        <topology evidence="3">Single-pass type I membrane protein</topology>
    </subcellularLocation>
</comment>
<dbReference type="Gene3D" id="1.10.510.10">
    <property type="entry name" value="Transferase(Phosphotransferase) domain 1"/>
    <property type="match status" value="1"/>
</dbReference>
<dbReference type="GO" id="GO:0004672">
    <property type="term" value="F:protein kinase activity"/>
    <property type="evidence" value="ECO:0007669"/>
    <property type="project" value="InterPro"/>
</dbReference>
<comment type="catalytic activity">
    <reaction evidence="1">
        <text>GTP = 3',5'-cyclic GMP + diphosphate</text>
        <dbReference type="Rhea" id="RHEA:13665"/>
        <dbReference type="ChEBI" id="CHEBI:33019"/>
        <dbReference type="ChEBI" id="CHEBI:37565"/>
        <dbReference type="ChEBI" id="CHEBI:57746"/>
        <dbReference type="EC" id="4.6.1.2"/>
    </reaction>
</comment>
<proteinExistence type="predicted"/>
<dbReference type="InterPro" id="IPR000719">
    <property type="entry name" value="Prot_kinase_dom"/>
</dbReference>
<evidence type="ECO:0000256" key="2">
    <source>
        <dbReference type="ARBA" id="ARBA00004236"/>
    </source>
</evidence>
<feature type="domain" description="Protein kinase" evidence="15">
    <location>
        <begin position="190"/>
        <end position="539"/>
    </location>
</feature>
<evidence type="ECO:0000256" key="5">
    <source>
        <dbReference type="ARBA" id="ARBA00022475"/>
    </source>
</evidence>
<dbReference type="InterPro" id="IPR029787">
    <property type="entry name" value="Nucleotide_cyclase"/>
</dbReference>
<evidence type="ECO:0000256" key="13">
    <source>
        <dbReference type="ARBA" id="ARBA00023293"/>
    </source>
</evidence>
<keyword evidence="7" id="KW-0732">Signal</keyword>
<dbReference type="PANTHER" id="PTHR11920">
    <property type="entry name" value="GUANYLYL CYCLASE"/>
    <property type="match status" value="1"/>
</dbReference>
<keyword evidence="11" id="KW-0325">Glycoprotein</keyword>
<evidence type="ECO:0000313" key="18">
    <source>
        <dbReference type="WBParaSite" id="GPLIN_000444500"/>
    </source>
</evidence>
<keyword evidence="10 14" id="KW-0472">Membrane</keyword>
<evidence type="ECO:0000256" key="3">
    <source>
        <dbReference type="ARBA" id="ARBA00004479"/>
    </source>
</evidence>
<dbReference type="InterPro" id="IPR011009">
    <property type="entry name" value="Kinase-like_dom_sf"/>
</dbReference>
<accession>A0A183BV08</accession>
<keyword evidence="17" id="KW-1185">Reference proteome</keyword>
<dbReference type="PANTHER" id="PTHR11920:SF493">
    <property type="entry name" value="RECEPTOR-TYPE GUANYLATE CYCLASE GCY-22"/>
    <property type="match status" value="1"/>
</dbReference>
<dbReference type="Pfam" id="PF07701">
    <property type="entry name" value="HNOBA"/>
    <property type="match status" value="1"/>
</dbReference>
<dbReference type="InterPro" id="IPR050401">
    <property type="entry name" value="Cyclic_nucleotide_synthase"/>
</dbReference>
<dbReference type="GO" id="GO:0004016">
    <property type="term" value="F:adenylate cyclase activity"/>
    <property type="evidence" value="ECO:0007669"/>
    <property type="project" value="TreeGrafter"/>
</dbReference>
<keyword evidence="12" id="KW-0456">Lyase</keyword>
<evidence type="ECO:0000256" key="6">
    <source>
        <dbReference type="ARBA" id="ARBA00022692"/>
    </source>
</evidence>
<evidence type="ECO:0000256" key="12">
    <source>
        <dbReference type="ARBA" id="ARBA00023239"/>
    </source>
</evidence>
<dbReference type="InterPro" id="IPR011645">
    <property type="entry name" value="HNOB_dom_associated"/>
</dbReference>
<dbReference type="Gene3D" id="3.30.70.1230">
    <property type="entry name" value="Nucleotide cyclase"/>
    <property type="match status" value="1"/>
</dbReference>
<dbReference type="InterPro" id="IPR001054">
    <property type="entry name" value="A/G_cyclase"/>
</dbReference>
<dbReference type="GO" id="GO:0005524">
    <property type="term" value="F:ATP binding"/>
    <property type="evidence" value="ECO:0007669"/>
    <property type="project" value="InterPro"/>
</dbReference>
<evidence type="ECO:0000256" key="1">
    <source>
        <dbReference type="ARBA" id="ARBA00001436"/>
    </source>
</evidence>
<dbReference type="EC" id="4.6.1.2" evidence="4"/>
<sequence>MADGRDEDAKVIGRLAFWWHYDITLSALSNRNYYGFYERVVKRTRDWPFYCPESDCGTVTNGSLNSILLYDAIYNYGMALNESFKQFGIRPEIYRNGSLLAVLMQLAWVNGQLNVTMRNGSSQMWASRAGIIPPAVPVCGFDGKGCTGYFVTGIVLFVLLIGGSIFIFAGLIRAKIIENRRSNLHWQIPFALLKRSKQKHFERETERSRHSLRSNQTNLSSLTHATMDSLAQSKIFALYTYNGDKCIVCSYGLTSLAPPLSVAELAECRTMRLFDHENVNRFLGLCLDGPNVLAVWNFCARGSIRDVILSENAMVKDVVFIQSAIKELCEGMYFLHNSALQFHGRLKSSACLINERWQVKISYFGLRWLKNSQKTQTKDLLWLSPEQLRKMGDLDENVDGSKQSDVYTLALIFTEMVNMSPCWENGGAVEEEGEQAIHLIRDCWVEAPNERPTIEKVRQKLRQMNAGQSVNLMDYVFGMLEQYANKLEEEVQERTRELEGEKRKSDILLYRMMPRQVADRLKLGQSVEPEHFEAVTVFFSDIVQFAALSSQMRPLQVVNLMNELYTTLDAIIDEHDAYKVESIGEFDRAPTNIWVPGFRKP</sequence>
<keyword evidence="9 14" id="KW-1133">Transmembrane helix</keyword>
<evidence type="ECO:0000256" key="7">
    <source>
        <dbReference type="ARBA" id="ARBA00022729"/>
    </source>
</evidence>
<dbReference type="SUPFAM" id="SSF55073">
    <property type="entry name" value="Nucleotide cyclase"/>
    <property type="match status" value="1"/>
</dbReference>
<dbReference type="SUPFAM" id="SSF56112">
    <property type="entry name" value="Protein kinase-like (PK-like)"/>
    <property type="match status" value="1"/>
</dbReference>
<name>A0A183BV08_GLOPA</name>
<dbReference type="SUPFAM" id="SSF53822">
    <property type="entry name" value="Periplasmic binding protein-like I"/>
    <property type="match status" value="1"/>
</dbReference>
<evidence type="ECO:0000259" key="15">
    <source>
        <dbReference type="PROSITE" id="PS50011"/>
    </source>
</evidence>
<dbReference type="WBParaSite" id="GPLIN_000444500">
    <property type="protein sequence ID" value="GPLIN_000444500"/>
    <property type="gene ID" value="GPLIN_000444500"/>
</dbReference>
<reference evidence="18" key="2">
    <citation type="submission" date="2016-06" db="UniProtKB">
        <authorList>
            <consortium name="WormBaseParasite"/>
        </authorList>
    </citation>
    <scope>IDENTIFICATION</scope>
</reference>
<keyword evidence="13" id="KW-0141">cGMP biosynthesis</keyword>
<evidence type="ECO:0000256" key="8">
    <source>
        <dbReference type="ARBA" id="ARBA00022741"/>
    </source>
</evidence>
<dbReference type="InterPro" id="IPR028082">
    <property type="entry name" value="Peripla_BP_I"/>
</dbReference>
<keyword evidence="8" id="KW-0547">Nucleotide-binding</keyword>
<feature type="domain" description="Guanylate cyclase" evidence="16">
    <location>
        <begin position="536"/>
        <end position="585"/>
    </location>
</feature>
<dbReference type="GO" id="GO:0004383">
    <property type="term" value="F:guanylate cyclase activity"/>
    <property type="evidence" value="ECO:0007669"/>
    <property type="project" value="UniProtKB-EC"/>
</dbReference>
<evidence type="ECO:0000259" key="16">
    <source>
        <dbReference type="PROSITE" id="PS50125"/>
    </source>
</evidence>
<dbReference type="GO" id="GO:0035556">
    <property type="term" value="P:intracellular signal transduction"/>
    <property type="evidence" value="ECO:0007669"/>
    <property type="project" value="InterPro"/>
</dbReference>
<evidence type="ECO:0000256" key="10">
    <source>
        <dbReference type="ARBA" id="ARBA00023136"/>
    </source>
</evidence>
<keyword evidence="6 14" id="KW-0812">Transmembrane</keyword>
<dbReference type="Pfam" id="PF07714">
    <property type="entry name" value="PK_Tyr_Ser-Thr"/>
    <property type="match status" value="1"/>
</dbReference>
<evidence type="ECO:0000256" key="9">
    <source>
        <dbReference type="ARBA" id="ARBA00022989"/>
    </source>
</evidence>
<feature type="transmembrane region" description="Helical" evidence="14">
    <location>
        <begin position="149"/>
        <end position="172"/>
    </location>
</feature>
<evidence type="ECO:0000256" key="4">
    <source>
        <dbReference type="ARBA" id="ARBA00012202"/>
    </source>
</evidence>
<protein>
    <recommendedName>
        <fullName evidence="4">guanylate cyclase</fullName>
        <ecNumber evidence="4">4.6.1.2</ecNumber>
    </recommendedName>
</protein>
<dbReference type="GO" id="GO:0007168">
    <property type="term" value="P:receptor guanylyl cyclase signaling pathway"/>
    <property type="evidence" value="ECO:0007669"/>
    <property type="project" value="TreeGrafter"/>
</dbReference>
<dbReference type="PROSITE" id="PS50125">
    <property type="entry name" value="GUANYLATE_CYCLASE_2"/>
    <property type="match status" value="1"/>
</dbReference>
<reference evidence="17" key="1">
    <citation type="submission" date="2014-05" db="EMBL/GenBank/DDBJ databases">
        <title>The genome and life-stage specific transcriptomes of Globodera pallida elucidate key aspects of plant parasitism by a cyst nematode.</title>
        <authorList>
            <person name="Cotton J.A."/>
            <person name="Lilley C.J."/>
            <person name="Jones L.M."/>
            <person name="Kikuchi T."/>
            <person name="Reid A.J."/>
            <person name="Thorpe P."/>
            <person name="Tsai I.J."/>
            <person name="Beasley H."/>
            <person name="Blok V."/>
            <person name="Cock P.J.A."/>
            <person name="Van den Akker S.E."/>
            <person name="Holroyd N."/>
            <person name="Hunt M."/>
            <person name="Mantelin S."/>
            <person name="Naghra H."/>
            <person name="Pain A."/>
            <person name="Palomares-Rius J.E."/>
            <person name="Zarowiecki M."/>
            <person name="Berriman M."/>
            <person name="Jones J.T."/>
            <person name="Urwin P.E."/>
        </authorList>
    </citation>
    <scope>NUCLEOTIDE SEQUENCE [LARGE SCALE GENOMIC DNA]</scope>
    <source>
        <strain evidence="17">Lindley</strain>
    </source>
</reference>
<dbReference type="Gene3D" id="6.10.250.780">
    <property type="match status" value="1"/>
</dbReference>
<dbReference type="GO" id="GO:0001653">
    <property type="term" value="F:peptide receptor activity"/>
    <property type="evidence" value="ECO:0007669"/>
    <property type="project" value="TreeGrafter"/>
</dbReference>
<evidence type="ECO:0000256" key="14">
    <source>
        <dbReference type="SAM" id="Phobius"/>
    </source>
</evidence>